<comment type="caution">
    <text evidence="1">The sequence shown here is derived from an EMBL/GenBank/DDBJ whole genome shotgun (WGS) entry which is preliminary data.</text>
</comment>
<organism evidence="1 2">
    <name type="scientific">Caerostris extrusa</name>
    <name type="common">Bark spider</name>
    <name type="synonym">Caerostris bankana</name>
    <dbReference type="NCBI Taxonomy" id="172846"/>
    <lineage>
        <taxon>Eukaryota</taxon>
        <taxon>Metazoa</taxon>
        <taxon>Ecdysozoa</taxon>
        <taxon>Arthropoda</taxon>
        <taxon>Chelicerata</taxon>
        <taxon>Arachnida</taxon>
        <taxon>Araneae</taxon>
        <taxon>Araneomorphae</taxon>
        <taxon>Entelegynae</taxon>
        <taxon>Araneoidea</taxon>
        <taxon>Araneidae</taxon>
        <taxon>Caerostris</taxon>
    </lineage>
</organism>
<protein>
    <submittedName>
        <fullName evidence="1">Uncharacterized protein</fullName>
    </submittedName>
</protein>
<proteinExistence type="predicted"/>
<accession>A0AAV4Q8E6</accession>
<evidence type="ECO:0000313" key="2">
    <source>
        <dbReference type="Proteomes" id="UP001054945"/>
    </source>
</evidence>
<sequence length="132" mass="15006">MQNSFCFIYLSDYSSSSKHPAIIQTLEATAITSALIEAETTTPSFPSSFAHKRIPMLFPFPLTIRSISGFFSTPLLPRDLMEQIRTLFLFEEAFHQKCGTMCGQIRKVADLCHHPFFLLLLPSAYVARTRRN</sequence>
<dbReference type="Proteomes" id="UP001054945">
    <property type="component" value="Unassembled WGS sequence"/>
</dbReference>
<keyword evidence="2" id="KW-1185">Reference proteome</keyword>
<gene>
    <name evidence="1" type="ORF">CEXT_337481</name>
</gene>
<reference evidence="1 2" key="1">
    <citation type="submission" date="2021-06" db="EMBL/GenBank/DDBJ databases">
        <title>Caerostris extrusa draft genome.</title>
        <authorList>
            <person name="Kono N."/>
            <person name="Arakawa K."/>
        </authorList>
    </citation>
    <scope>NUCLEOTIDE SEQUENCE [LARGE SCALE GENOMIC DNA]</scope>
</reference>
<dbReference type="EMBL" id="BPLR01005733">
    <property type="protein sequence ID" value="GIY04599.1"/>
    <property type="molecule type" value="Genomic_DNA"/>
</dbReference>
<name>A0AAV4Q8E6_CAEEX</name>
<dbReference type="AlphaFoldDB" id="A0AAV4Q8E6"/>
<evidence type="ECO:0000313" key="1">
    <source>
        <dbReference type="EMBL" id="GIY04599.1"/>
    </source>
</evidence>